<dbReference type="VEuPathDB" id="FungiDB:BO70DRAFT_379376"/>
<dbReference type="PANTHER" id="PTHR48182:SF3">
    <property type="entry name" value="DUF676 DOMAIN-CONTAINING PROTEIN"/>
    <property type="match status" value="1"/>
</dbReference>
<comment type="caution">
    <text evidence="4">The sequence shown here is derived from an EMBL/GenBank/DDBJ whole genome shotgun (WGS) entry which is preliminary data.</text>
</comment>
<dbReference type="Pfam" id="PF05057">
    <property type="entry name" value="DUF676"/>
    <property type="match status" value="1"/>
</dbReference>
<dbReference type="SUPFAM" id="SSF53474">
    <property type="entry name" value="alpha/beta-Hydrolases"/>
    <property type="match status" value="1"/>
</dbReference>
<proteinExistence type="inferred from homology"/>
<dbReference type="Proteomes" id="UP000247233">
    <property type="component" value="Unassembled WGS sequence"/>
</dbReference>
<evidence type="ECO:0000256" key="2">
    <source>
        <dbReference type="SAM" id="Phobius"/>
    </source>
</evidence>
<dbReference type="InterPro" id="IPR007751">
    <property type="entry name" value="DUF676_lipase-like"/>
</dbReference>
<dbReference type="Gene3D" id="3.40.50.1820">
    <property type="entry name" value="alpha/beta hydrolase"/>
    <property type="match status" value="1"/>
</dbReference>
<feature type="domain" description="DUF676" evidence="3">
    <location>
        <begin position="113"/>
        <end position="274"/>
    </location>
</feature>
<feature type="transmembrane region" description="Helical" evidence="2">
    <location>
        <begin position="59"/>
        <end position="78"/>
    </location>
</feature>
<sequence length="360" mass="40879">MAVLSFLTVTAGPYLAWRTVTSRVIFDRIWNFVLLSLLVLATILLNFRTTGYTFHLSILLLLDFGAFLVLSPAQVLLFSRKPDDRNLDSLEIIQPEPDRFSEQGRKTKILVDIVAVHGLASNPKTTWKQGDNDWLRDFLPRESIPARIMAFNHNTAWESDALTKTLYDHGCDLLRVLARARRTREERKRPIIFIGHSFGGLIIKQALVSSNHAGEGKPGYGLCNHTKGFIFLGVPHKGSSFTVAGEIVSLLGHWKGSTVRLFEVMKLGSELNTRLHRDFMSTLERGCGLQNTVCVFEAVKESVFGVPLTHVVQRDSAVIDGCDEIGFESNHRGIQKYQSRRDQRYQDILERIQRWIREDM</sequence>
<evidence type="ECO:0000259" key="3">
    <source>
        <dbReference type="Pfam" id="PF05057"/>
    </source>
</evidence>
<dbReference type="EMBL" id="MSFL01000010">
    <property type="protein sequence ID" value="PWY83619.1"/>
    <property type="molecule type" value="Genomic_DNA"/>
</dbReference>
<dbReference type="InterPro" id="IPR052374">
    <property type="entry name" value="SERAC1"/>
</dbReference>
<gene>
    <name evidence="4" type="ORF">BO70DRAFT_379376</name>
</gene>
<comment type="similarity">
    <text evidence="1">Belongs to the putative lipase ROG1 family.</text>
</comment>
<name>A0A317WBN8_9EURO</name>
<accession>A0A317WBN8</accession>
<keyword evidence="2" id="KW-0472">Membrane</keyword>
<organism evidence="4 5">
    <name type="scientific">Aspergillus heteromorphus CBS 117.55</name>
    <dbReference type="NCBI Taxonomy" id="1448321"/>
    <lineage>
        <taxon>Eukaryota</taxon>
        <taxon>Fungi</taxon>
        <taxon>Dikarya</taxon>
        <taxon>Ascomycota</taxon>
        <taxon>Pezizomycotina</taxon>
        <taxon>Eurotiomycetes</taxon>
        <taxon>Eurotiomycetidae</taxon>
        <taxon>Eurotiales</taxon>
        <taxon>Aspergillaceae</taxon>
        <taxon>Aspergillus</taxon>
        <taxon>Aspergillus subgen. Circumdati</taxon>
    </lineage>
</organism>
<dbReference type="RefSeq" id="XP_025400062.1">
    <property type="nucleotide sequence ID" value="XM_025545340.1"/>
</dbReference>
<keyword evidence="2" id="KW-1133">Transmembrane helix</keyword>
<feature type="transmembrane region" description="Helical" evidence="2">
    <location>
        <begin position="28"/>
        <end position="47"/>
    </location>
</feature>
<protein>
    <recommendedName>
        <fullName evidence="3">DUF676 domain-containing protein</fullName>
    </recommendedName>
</protein>
<evidence type="ECO:0000313" key="5">
    <source>
        <dbReference type="Proteomes" id="UP000247233"/>
    </source>
</evidence>
<dbReference type="OrthoDB" id="4499059at2759"/>
<keyword evidence="2" id="KW-0812">Transmembrane</keyword>
<evidence type="ECO:0000256" key="1">
    <source>
        <dbReference type="ARBA" id="ARBA00007920"/>
    </source>
</evidence>
<dbReference type="PANTHER" id="PTHR48182">
    <property type="entry name" value="PROTEIN SERAC1"/>
    <property type="match status" value="1"/>
</dbReference>
<evidence type="ECO:0000313" key="4">
    <source>
        <dbReference type="EMBL" id="PWY83619.1"/>
    </source>
</evidence>
<keyword evidence="5" id="KW-1185">Reference proteome</keyword>
<reference evidence="4 5" key="1">
    <citation type="submission" date="2016-12" db="EMBL/GenBank/DDBJ databases">
        <title>The genomes of Aspergillus section Nigri reveals drivers in fungal speciation.</title>
        <authorList>
            <consortium name="DOE Joint Genome Institute"/>
            <person name="Vesth T.C."/>
            <person name="Nybo J."/>
            <person name="Theobald S."/>
            <person name="Brandl J."/>
            <person name="Frisvad J.C."/>
            <person name="Nielsen K.F."/>
            <person name="Lyhne E.K."/>
            <person name="Kogle M.E."/>
            <person name="Kuo A."/>
            <person name="Riley R."/>
            <person name="Clum A."/>
            <person name="Nolan M."/>
            <person name="Lipzen A."/>
            <person name="Salamov A."/>
            <person name="Henrissat B."/>
            <person name="Wiebenga A."/>
            <person name="De Vries R.P."/>
            <person name="Grigoriev I.V."/>
            <person name="Mortensen U.H."/>
            <person name="Andersen M.R."/>
            <person name="Baker S.E."/>
        </authorList>
    </citation>
    <scope>NUCLEOTIDE SEQUENCE [LARGE SCALE GENOMIC DNA]</scope>
    <source>
        <strain evidence="4 5">CBS 117.55</strain>
    </source>
</reference>
<dbReference type="GeneID" id="37067577"/>
<dbReference type="AlphaFoldDB" id="A0A317WBN8"/>
<dbReference type="InterPro" id="IPR029058">
    <property type="entry name" value="AB_hydrolase_fold"/>
</dbReference>